<dbReference type="STRING" id="579138.Zymop_0428"/>
<evidence type="ECO:0000256" key="4">
    <source>
        <dbReference type="ARBA" id="ARBA00022618"/>
    </source>
</evidence>
<dbReference type="EMBL" id="CP002865">
    <property type="protein sequence ID" value="AEI37331.1"/>
    <property type="molecule type" value="Genomic_DNA"/>
</dbReference>
<dbReference type="eggNOG" id="COG1589">
    <property type="taxonomic scope" value="Bacteria"/>
</dbReference>
<feature type="domain" description="POTRA" evidence="11">
    <location>
        <begin position="97"/>
        <end position="165"/>
    </location>
</feature>
<dbReference type="Pfam" id="PF03799">
    <property type="entry name" value="FtsQ_DivIB_C"/>
    <property type="match status" value="1"/>
</dbReference>
<evidence type="ECO:0000256" key="9">
    <source>
        <dbReference type="HAMAP-Rule" id="MF_00911"/>
    </source>
</evidence>
<protein>
    <recommendedName>
        <fullName evidence="9">Cell division protein FtsQ</fullName>
    </recommendedName>
</protein>
<dbReference type="InterPro" id="IPR005548">
    <property type="entry name" value="Cell_div_FtsQ/DivIB_C"/>
</dbReference>
<keyword evidence="4 9" id="KW-0132">Cell division</keyword>
<comment type="function">
    <text evidence="9">Essential cell division protein.</text>
</comment>
<dbReference type="PATRIC" id="fig|579138.3.peg.450"/>
<keyword evidence="2 9" id="KW-1003">Cell membrane</keyword>
<dbReference type="KEGG" id="zmp:Zymop_0428"/>
<dbReference type="InterPro" id="IPR034746">
    <property type="entry name" value="POTRA"/>
</dbReference>
<name>F8EVC4_ZYMMT</name>
<dbReference type="Pfam" id="PF08478">
    <property type="entry name" value="POTRA_1"/>
    <property type="match status" value="1"/>
</dbReference>
<comment type="subcellular location">
    <subcellularLocation>
        <location evidence="9">Cell inner membrane</location>
        <topology evidence="9">Single-pass type II membrane protein</topology>
    </subcellularLocation>
    <subcellularLocation>
        <location evidence="1">Membrane</location>
    </subcellularLocation>
    <text evidence="9">Localizes to the division septum.</text>
</comment>
<gene>
    <name evidence="9" type="primary">ftsQ</name>
    <name evidence="12" type="ordered locus">Zymop_0428</name>
</gene>
<accession>F8EVC4</accession>
<keyword evidence="6 9" id="KW-1133">Transmembrane helix</keyword>
<evidence type="ECO:0000313" key="12">
    <source>
        <dbReference type="EMBL" id="AEI37331.1"/>
    </source>
</evidence>
<dbReference type="PANTHER" id="PTHR35851:SF1">
    <property type="entry name" value="CELL DIVISION PROTEIN FTSQ"/>
    <property type="match status" value="1"/>
</dbReference>
<dbReference type="GO" id="GO:0090529">
    <property type="term" value="P:cell septum assembly"/>
    <property type="evidence" value="ECO:0007669"/>
    <property type="project" value="InterPro"/>
</dbReference>
<dbReference type="HOGENOM" id="CLU_061141_1_0_5"/>
<evidence type="ECO:0000256" key="3">
    <source>
        <dbReference type="ARBA" id="ARBA00022519"/>
    </source>
</evidence>
<keyword evidence="3 9" id="KW-0997">Cell inner membrane</keyword>
<comment type="similarity">
    <text evidence="9">Belongs to the FtsQ/DivIB family. FtsQ subfamily.</text>
</comment>
<evidence type="ECO:0000256" key="5">
    <source>
        <dbReference type="ARBA" id="ARBA00022692"/>
    </source>
</evidence>
<dbReference type="PANTHER" id="PTHR35851">
    <property type="entry name" value="CELL DIVISION PROTEIN FTSQ"/>
    <property type="match status" value="1"/>
</dbReference>
<dbReference type="GO" id="GO:0032153">
    <property type="term" value="C:cell division site"/>
    <property type="evidence" value="ECO:0007669"/>
    <property type="project" value="UniProtKB-UniRule"/>
</dbReference>
<evidence type="ECO:0000256" key="1">
    <source>
        <dbReference type="ARBA" id="ARBA00004370"/>
    </source>
</evidence>
<evidence type="ECO:0000256" key="8">
    <source>
        <dbReference type="ARBA" id="ARBA00023306"/>
    </source>
</evidence>
<evidence type="ECO:0000313" key="13">
    <source>
        <dbReference type="Proteomes" id="UP000000491"/>
    </source>
</evidence>
<evidence type="ECO:0000256" key="7">
    <source>
        <dbReference type="ARBA" id="ARBA00023136"/>
    </source>
</evidence>
<evidence type="ECO:0000256" key="10">
    <source>
        <dbReference type="SAM" id="MobiDB-lite"/>
    </source>
</evidence>
<evidence type="ECO:0000256" key="2">
    <source>
        <dbReference type="ARBA" id="ARBA00022475"/>
    </source>
</evidence>
<keyword evidence="7 9" id="KW-0472">Membrane</keyword>
<sequence length="316" mass="35380">MAKAARKSKAPPARRPARHQSRQSGSANRRPKRPTKEISLSALPSWLGFLYHPALKQALRYLLVILIISALCVGLWIAHWPQMLATKSGEYLGRKGFSVQHVEIVGLHHMDRQAIYEIASTQQSLAMPLVDLNIIRDRLLRFGWIEDARVSRRWPDTLVVDIIERKPAAVWQYHGALKLVDNSGILIADVDPHAVPELPLVIGAGANLHLEDLTRLLENSPDLKSRVDAASWIGNRRWDLHFASGETLALPEGSEAEVALTRFSHANREHHLLERGYVRFDMRIPTAPITARIAHDMPTKPVKSAKPAPPPVGDRI</sequence>
<keyword evidence="8 9" id="KW-0131">Cell cycle</keyword>
<dbReference type="InterPro" id="IPR026579">
    <property type="entry name" value="FtsQ"/>
</dbReference>
<dbReference type="Proteomes" id="UP000000491">
    <property type="component" value="Chromosome"/>
</dbReference>
<feature type="transmembrane region" description="Helical" evidence="9">
    <location>
        <begin position="61"/>
        <end position="78"/>
    </location>
</feature>
<dbReference type="AlphaFoldDB" id="F8EVC4"/>
<evidence type="ECO:0000256" key="6">
    <source>
        <dbReference type="ARBA" id="ARBA00022989"/>
    </source>
</evidence>
<dbReference type="HAMAP" id="MF_00911">
    <property type="entry name" value="FtsQ_subfam"/>
    <property type="match status" value="1"/>
</dbReference>
<dbReference type="GO" id="GO:0043093">
    <property type="term" value="P:FtsZ-dependent cytokinesis"/>
    <property type="evidence" value="ECO:0007669"/>
    <property type="project" value="UniProtKB-UniRule"/>
</dbReference>
<organism evidence="12 13">
    <name type="scientific">Zymomonas mobilis subsp. pomaceae (strain ATCC 29192 / DSM 22645 / JCM 10191 / CCUG 17912 / NBRC 13757 / NCIMB 11200 / NRRL B-4491 / Barker I)</name>
    <dbReference type="NCBI Taxonomy" id="579138"/>
    <lineage>
        <taxon>Bacteria</taxon>
        <taxon>Pseudomonadati</taxon>
        <taxon>Pseudomonadota</taxon>
        <taxon>Alphaproteobacteria</taxon>
        <taxon>Sphingomonadales</taxon>
        <taxon>Zymomonadaceae</taxon>
        <taxon>Zymomonas</taxon>
    </lineage>
</organism>
<feature type="compositionally biased region" description="Pro residues" evidence="10">
    <location>
        <begin position="307"/>
        <end position="316"/>
    </location>
</feature>
<reference evidence="12 13" key="1">
    <citation type="journal article" date="2011" name="J. Bacteriol.">
        <title>Genome sequence of the ethanol-producing Zymomonas mobilis subsp. pomaceae lectotype strain ATCC 29192.</title>
        <authorList>
            <person name="Kouvelis V.N."/>
            <person name="Davenport K.W."/>
            <person name="Brettin T.S."/>
            <person name="Bruce D."/>
            <person name="Detter C."/>
            <person name="Han C.S."/>
            <person name="Nolan M."/>
            <person name="Tapia R."/>
            <person name="Damoulaki A."/>
            <person name="Kyrpides N.C."/>
            <person name="Typas M.A."/>
            <person name="Pappas K.M."/>
        </authorList>
    </citation>
    <scope>NUCLEOTIDE SEQUENCE [LARGE SCALE GENOMIC DNA]</scope>
    <source>
        <strain evidence="13">ATCC 29192 / DSM 22645 / JCM 10191 / CCUG 17912 / NBRC 13757 / NCIMB 11200 / NRRL B-4491 / Barker I</strain>
    </source>
</reference>
<dbReference type="InterPro" id="IPR013685">
    <property type="entry name" value="POTRA_FtsQ_type"/>
</dbReference>
<proteinExistence type="inferred from homology"/>
<dbReference type="Gene3D" id="3.10.20.310">
    <property type="entry name" value="membrane protein fhac"/>
    <property type="match status" value="1"/>
</dbReference>
<dbReference type="PROSITE" id="PS51779">
    <property type="entry name" value="POTRA"/>
    <property type="match status" value="1"/>
</dbReference>
<dbReference type="GO" id="GO:0005886">
    <property type="term" value="C:plasma membrane"/>
    <property type="evidence" value="ECO:0007669"/>
    <property type="project" value="UniProtKB-SubCell"/>
</dbReference>
<keyword evidence="5 9" id="KW-0812">Transmembrane</keyword>
<feature type="region of interest" description="Disordered" evidence="10">
    <location>
        <begin position="293"/>
        <end position="316"/>
    </location>
</feature>
<feature type="region of interest" description="Disordered" evidence="10">
    <location>
        <begin position="1"/>
        <end position="35"/>
    </location>
</feature>
<evidence type="ECO:0000259" key="11">
    <source>
        <dbReference type="PROSITE" id="PS51779"/>
    </source>
</evidence>